<organism evidence="2">
    <name type="scientific">Octactis speculum</name>
    <dbReference type="NCBI Taxonomy" id="3111310"/>
    <lineage>
        <taxon>Eukaryota</taxon>
        <taxon>Sar</taxon>
        <taxon>Stramenopiles</taxon>
        <taxon>Ochrophyta</taxon>
        <taxon>Dictyochophyceae</taxon>
        <taxon>Dictyochales</taxon>
        <taxon>Dictyochaceae</taxon>
        <taxon>Octactis</taxon>
    </lineage>
</organism>
<feature type="compositionally biased region" description="Basic and acidic residues" evidence="1">
    <location>
        <begin position="40"/>
        <end position="50"/>
    </location>
</feature>
<name>A0A7S2CQX9_9STRA</name>
<proteinExistence type="predicted"/>
<feature type="region of interest" description="Disordered" evidence="1">
    <location>
        <begin position="31"/>
        <end position="50"/>
    </location>
</feature>
<dbReference type="AlphaFoldDB" id="A0A7S2CQX9"/>
<evidence type="ECO:0000313" key="2">
    <source>
        <dbReference type="EMBL" id="CAD9432317.1"/>
    </source>
</evidence>
<protein>
    <submittedName>
        <fullName evidence="2">Uncharacterized protein</fullName>
    </submittedName>
</protein>
<evidence type="ECO:0000256" key="1">
    <source>
        <dbReference type="SAM" id="MobiDB-lite"/>
    </source>
</evidence>
<dbReference type="EMBL" id="HBGS01031908">
    <property type="protein sequence ID" value="CAD9432317.1"/>
    <property type="molecule type" value="Transcribed_RNA"/>
</dbReference>
<accession>A0A7S2CQX9</accession>
<sequence length="122" mass="13408">MVKEEENRSRKATAGAAQPCWFEQSLDNRRDSTNLGHVHTKGDHGVYPRELPRHPLGVHWARDTRCSRGISSHFSGLRGRLPETRRSSSSVPATVMVAKVSTSSTKTHWGTLATTRSLSGGS</sequence>
<reference evidence="2" key="1">
    <citation type="submission" date="2021-01" db="EMBL/GenBank/DDBJ databases">
        <authorList>
            <person name="Corre E."/>
            <person name="Pelletier E."/>
            <person name="Niang G."/>
            <person name="Scheremetjew M."/>
            <person name="Finn R."/>
            <person name="Kale V."/>
            <person name="Holt S."/>
            <person name="Cochrane G."/>
            <person name="Meng A."/>
            <person name="Brown T."/>
            <person name="Cohen L."/>
        </authorList>
    </citation>
    <scope>NUCLEOTIDE SEQUENCE</scope>
    <source>
        <strain evidence="2">CCMP1381</strain>
    </source>
</reference>
<gene>
    <name evidence="2" type="ORF">DSPE1174_LOCUS16349</name>
</gene>